<sequence>MKDLQKKSCVLSDVDMNSIKGGLKWTKDRSVNVEDRRTLGGESMWQVLERVRSYTALEILNGAY</sequence>
<comment type="caution">
    <text evidence="1">The sequence shown here is derived from an EMBL/GenBank/DDBJ whole genome shotgun (WGS) entry which is preliminary data.</text>
</comment>
<reference evidence="2" key="1">
    <citation type="journal article" date="2019" name="Int. J. Syst. Evol. Microbiol.">
        <title>The Global Catalogue of Microorganisms (GCM) 10K type strain sequencing project: providing services to taxonomists for standard genome sequencing and annotation.</title>
        <authorList>
            <consortium name="The Broad Institute Genomics Platform"/>
            <consortium name="The Broad Institute Genome Sequencing Center for Infectious Disease"/>
            <person name="Wu L."/>
            <person name="Ma J."/>
        </authorList>
    </citation>
    <scope>NUCLEOTIDE SEQUENCE [LARGE SCALE GENOMIC DNA]</scope>
    <source>
        <strain evidence="2">KCTC 42662</strain>
    </source>
</reference>
<evidence type="ECO:0000313" key="2">
    <source>
        <dbReference type="Proteomes" id="UP001597545"/>
    </source>
</evidence>
<protein>
    <recommendedName>
        <fullName evidence="3">Bacteriocin</fullName>
    </recommendedName>
</protein>
<keyword evidence="2" id="KW-1185">Reference proteome</keyword>
<dbReference type="Proteomes" id="UP001597545">
    <property type="component" value="Unassembled WGS sequence"/>
</dbReference>
<evidence type="ECO:0008006" key="3">
    <source>
        <dbReference type="Google" id="ProtNLM"/>
    </source>
</evidence>
<name>A0ABW5KKE8_9SPHI</name>
<gene>
    <name evidence="1" type="ORF">ACFSR5_15775</name>
</gene>
<dbReference type="RefSeq" id="WP_380905426.1">
    <property type="nucleotide sequence ID" value="NZ_JBHUEG010000012.1"/>
</dbReference>
<proteinExistence type="predicted"/>
<dbReference type="EMBL" id="JBHULR010000015">
    <property type="protein sequence ID" value="MFD2549106.1"/>
    <property type="molecule type" value="Genomic_DNA"/>
</dbReference>
<organism evidence="1 2">
    <name type="scientific">Sphingobacterium suaedae</name>
    <dbReference type="NCBI Taxonomy" id="1686402"/>
    <lineage>
        <taxon>Bacteria</taxon>
        <taxon>Pseudomonadati</taxon>
        <taxon>Bacteroidota</taxon>
        <taxon>Sphingobacteriia</taxon>
        <taxon>Sphingobacteriales</taxon>
        <taxon>Sphingobacteriaceae</taxon>
        <taxon>Sphingobacterium</taxon>
    </lineage>
</organism>
<evidence type="ECO:0000313" key="1">
    <source>
        <dbReference type="EMBL" id="MFD2549106.1"/>
    </source>
</evidence>
<accession>A0ABW5KKE8</accession>